<proteinExistence type="predicted"/>
<evidence type="ECO:0000313" key="1">
    <source>
        <dbReference type="Proteomes" id="UP000095283"/>
    </source>
</evidence>
<name>A0A1I7WYR1_HETBA</name>
<accession>A0A1I7WYR1</accession>
<protein>
    <submittedName>
        <fullName evidence="2">Uncharacterized protein</fullName>
    </submittedName>
</protein>
<evidence type="ECO:0000313" key="2">
    <source>
        <dbReference type="WBParaSite" id="Hba_10324"/>
    </source>
</evidence>
<reference evidence="2" key="1">
    <citation type="submission" date="2016-11" db="UniProtKB">
        <authorList>
            <consortium name="WormBaseParasite"/>
        </authorList>
    </citation>
    <scope>IDENTIFICATION</scope>
</reference>
<dbReference type="AlphaFoldDB" id="A0A1I7WYR1"/>
<dbReference type="Proteomes" id="UP000095283">
    <property type="component" value="Unplaced"/>
</dbReference>
<keyword evidence="1" id="KW-1185">Reference proteome</keyword>
<organism evidence="1 2">
    <name type="scientific">Heterorhabditis bacteriophora</name>
    <name type="common">Entomopathogenic nematode worm</name>
    <dbReference type="NCBI Taxonomy" id="37862"/>
    <lineage>
        <taxon>Eukaryota</taxon>
        <taxon>Metazoa</taxon>
        <taxon>Ecdysozoa</taxon>
        <taxon>Nematoda</taxon>
        <taxon>Chromadorea</taxon>
        <taxon>Rhabditida</taxon>
        <taxon>Rhabditina</taxon>
        <taxon>Rhabditomorpha</taxon>
        <taxon>Strongyloidea</taxon>
        <taxon>Heterorhabditidae</taxon>
        <taxon>Heterorhabditis</taxon>
    </lineage>
</organism>
<sequence length="37" mass="4637">MNIFTRCEFERKRPLIRMWGNTNYSTIWVASKQWIIF</sequence>
<dbReference type="WBParaSite" id="Hba_10324">
    <property type="protein sequence ID" value="Hba_10324"/>
    <property type="gene ID" value="Hba_10324"/>
</dbReference>